<feature type="domain" description="RNHCP" evidence="1">
    <location>
        <begin position="18"/>
        <end position="106"/>
    </location>
</feature>
<comment type="caution">
    <text evidence="2">The sequence shown here is derived from an EMBL/GenBank/DDBJ whole genome shotgun (WGS) entry which is preliminary data.</text>
</comment>
<sequence>MKYSSRDKNKYQKEACYDNFVCKSCGSLIVPNGAGSDHRNHCPNCLSSVHVDNLPGDRAANCSGIMEAIGVWVRKNGEWAIIHRCNRCGHLSSNRIAADDNPVKLMSIALQPLARPPFPLNEIGGAIGEL</sequence>
<keyword evidence="3" id="KW-1185">Reference proteome</keyword>
<evidence type="ECO:0000313" key="2">
    <source>
        <dbReference type="EMBL" id="MDH8676878.1"/>
    </source>
</evidence>
<reference evidence="2 3" key="1">
    <citation type="submission" date="2023-04" db="EMBL/GenBank/DDBJ databases">
        <title>Fusibacter bizertensis strain WBS, isolated from littoral bottom sediments of the Arctic seas - biochemical and genomic analysis.</title>
        <authorList>
            <person name="Brioukhanov A.L."/>
        </authorList>
    </citation>
    <scope>NUCLEOTIDE SEQUENCE [LARGE SCALE GENOMIC DNA]</scope>
    <source>
        <strain evidence="2 3">WBS</strain>
    </source>
</reference>
<evidence type="ECO:0000313" key="3">
    <source>
        <dbReference type="Proteomes" id="UP001158045"/>
    </source>
</evidence>
<organism evidence="2 3">
    <name type="scientific">Fusibacter bizertensis</name>
    <dbReference type="NCBI Taxonomy" id="1488331"/>
    <lineage>
        <taxon>Bacteria</taxon>
        <taxon>Bacillati</taxon>
        <taxon>Bacillota</taxon>
        <taxon>Clostridia</taxon>
        <taxon>Eubacteriales</taxon>
        <taxon>Eubacteriales Family XII. Incertae Sedis</taxon>
        <taxon>Fusibacter</taxon>
    </lineage>
</organism>
<evidence type="ECO:0000259" key="1">
    <source>
        <dbReference type="Pfam" id="PF12647"/>
    </source>
</evidence>
<dbReference type="RefSeq" id="WP_281092679.1">
    <property type="nucleotide sequence ID" value="NZ_JARYZI010000001.1"/>
</dbReference>
<accession>A0ABT6N8Z2</accession>
<proteinExistence type="predicted"/>
<gene>
    <name evidence="2" type="ORF">QE109_01900</name>
</gene>
<name>A0ABT6N8Z2_9FIRM</name>
<dbReference type="InterPro" id="IPR024439">
    <property type="entry name" value="RNHCP"/>
</dbReference>
<protein>
    <submittedName>
        <fullName evidence="2">RNHCP domain-containing protein</fullName>
    </submittedName>
</protein>
<dbReference type="EMBL" id="JARYZI010000001">
    <property type="protein sequence ID" value="MDH8676878.1"/>
    <property type="molecule type" value="Genomic_DNA"/>
</dbReference>
<dbReference type="Pfam" id="PF12647">
    <property type="entry name" value="RNHCP"/>
    <property type="match status" value="1"/>
</dbReference>
<dbReference type="Proteomes" id="UP001158045">
    <property type="component" value="Unassembled WGS sequence"/>
</dbReference>